<evidence type="ECO:0000313" key="2">
    <source>
        <dbReference type="Proteomes" id="UP001597277"/>
    </source>
</evidence>
<proteinExistence type="predicted"/>
<evidence type="ECO:0000313" key="1">
    <source>
        <dbReference type="EMBL" id="MFD1717030.1"/>
    </source>
</evidence>
<dbReference type="EMBL" id="JBHUEE010000002">
    <property type="protein sequence ID" value="MFD1717030.1"/>
    <property type="molecule type" value="Genomic_DNA"/>
</dbReference>
<keyword evidence="2" id="KW-1185">Reference proteome</keyword>
<organism evidence="1 2">
    <name type="scientific">Georgenia deserti</name>
    <dbReference type="NCBI Taxonomy" id="2093781"/>
    <lineage>
        <taxon>Bacteria</taxon>
        <taxon>Bacillati</taxon>
        <taxon>Actinomycetota</taxon>
        <taxon>Actinomycetes</taxon>
        <taxon>Micrococcales</taxon>
        <taxon>Bogoriellaceae</taxon>
        <taxon>Georgenia</taxon>
    </lineage>
</organism>
<reference evidence="2" key="1">
    <citation type="journal article" date="2019" name="Int. J. Syst. Evol. Microbiol.">
        <title>The Global Catalogue of Microorganisms (GCM) 10K type strain sequencing project: providing services to taxonomists for standard genome sequencing and annotation.</title>
        <authorList>
            <consortium name="The Broad Institute Genomics Platform"/>
            <consortium name="The Broad Institute Genome Sequencing Center for Infectious Disease"/>
            <person name="Wu L."/>
            <person name="Ma J."/>
        </authorList>
    </citation>
    <scope>NUCLEOTIDE SEQUENCE [LARGE SCALE GENOMIC DNA]</scope>
    <source>
        <strain evidence="2">JCM 17130</strain>
    </source>
</reference>
<gene>
    <name evidence="1" type="ORF">ACFSE6_04240</name>
</gene>
<protein>
    <submittedName>
        <fullName evidence="1">DUF6716 putative glycosyltransferase</fullName>
    </submittedName>
</protein>
<dbReference type="RefSeq" id="WP_388002497.1">
    <property type="nucleotide sequence ID" value="NZ_JBHUEE010000002.1"/>
</dbReference>
<sequence>MVSVLAVVDSDSYLKWACSTLDALDDGTGGISARSVVIVRSPLAPTPPQVEAAVAGTAIAAPIRTGPGGLRRVVARHVPDVVLVGATGPVSEMIARACAGAGVRPRPVLISGLPGMALPATDLGVAYRRWSDAFIVHSRAEAAAYRDRFTARGAEPRIVLSRLPFLRDGEAAGKVRRVVFAPQSIVPAVRQQRLAVLAGLADVAAAGYEVVIKLRARAGERQTHNENHPYEVLWRAEHHRLGHPHAALRFVDGPMHTWLTPDAALVTVSSTAALESLALGLPTVLVSDFGIAEELLNEPFAGSGCLAPLVDVPDLLARGGPRPDPDWLEQNYLHTAPSELPRAVAELAAARRAGALPTRDLRPISRVGHLRTQLRSLLPVGLSKRLARPAR</sequence>
<name>A0ABW4L096_9MICO</name>
<comment type="caution">
    <text evidence="1">The sequence shown here is derived from an EMBL/GenBank/DDBJ whole genome shotgun (WGS) entry which is preliminary data.</text>
</comment>
<dbReference type="Pfam" id="PF20471">
    <property type="entry name" value="DUF6716"/>
    <property type="match status" value="1"/>
</dbReference>
<dbReference type="InterPro" id="IPR046561">
    <property type="entry name" value="DUF6716"/>
</dbReference>
<dbReference type="Proteomes" id="UP001597277">
    <property type="component" value="Unassembled WGS sequence"/>
</dbReference>
<accession>A0ABW4L096</accession>